<evidence type="ECO:0000259" key="5">
    <source>
        <dbReference type="PROSITE" id="PS51635"/>
    </source>
</evidence>
<name>A0A9D9N4V1_9BACT</name>
<organism evidence="6 7">
    <name type="scientific">Candidatus Gallipaludibacter merdavium</name>
    <dbReference type="NCBI Taxonomy" id="2840839"/>
    <lineage>
        <taxon>Bacteria</taxon>
        <taxon>Pseudomonadati</taxon>
        <taxon>Bacteroidota</taxon>
        <taxon>Bacteroidia</taxon>
        <taxon>Bacteroidales</taxon>
        <taxon>Candidatus Gallipaludibacter</taxon>
    </lineage>
</organism>
<protein>
    <submittedName>
        <fullName evidence="6">Patatin-like phospholipase family protein</fullName>
    </submittedName>
</protein>
<dbReference type="InterPro" id="IPR016035">
    <property type="entry name" value="Acyl_Trfase/lysoPLipase"/>
</dbReference>
<evidence type="ECO:0000256" key="4">
    <source>
        <dbReference type="PROSITE-ProRule" id="PRU01161"/>
    </source>
</evidence>
<dbReference type="EMBL" id="JADIMG010000084">
    <property type="protein sequence ID" value="MBO8460412.1"/>
    <property type="molecule type" value="Genomic_DNA"/>
</dbReference>
<evidence type="ECO:0000256" key="2">
    <source>
        <dbReference type="ARBA" id="ARBA00022963"/>
    </source>
</evidence>
<dbReference type="InterPro" id="IPR050301">
    <property type="entry name" value="NTE"/>
</dbReference>
<dbReference type="Gene3D" id="3.40.1090.10">
    <property type="entry name" value="Cytosolic phospholipase A2 catalytic domain"/>
    <property type="match status" value="2"/>
</dbReference>
<dbReference type="Pfam" id="PF01734">
    <property type="entry name" value="Patatin"/>
    <property type="match status" value="1"/>
</dbReference>
<feature type="active site" description="Nucleophile" evidence="4">
    <location>
        <position position="57"/>
    </location>
</feature>
<dbReference type="GO" id="GO:0016042">
    <property type="term" value="P:lipid catabolic process"/>
    <property type="evidence" value="ECO:0007669"/>
    <property type="project" value="UniProtKB-UniRule"/>
</dbReference>
<feature type="short sequence motif" description="DGA/G" evidence="4">
    <location>
        <begin position="209"/>
        <end position="211"/>
    </location>
</feature>
<dbReference type="InterPro" id="IPR002641">
    <property type="entry name" value="PNPLA_dom"/>
</dbReference>
<accession>A0A9D9N4V1</accession>
<dbReference type="GO" id="GO:0016787">
    <property type="term" value="F:hydrolase activity"/>
    <property type="evidence" value="ECO:0007669"/>
    <property type="project" value="UniProtKB-UniRule"/>
</dbReference>
<dbReference type="SUPFAM" id="SSF52151">
    <property type="entry name" value="FabD/lysophospholipase-like"/>
    <property type="match status" value="1"/>
</dbReference>
<dbReference type="PANTHER" id="PTHR14226">
    <property type="entry name" value="NEUROPATHY TARGET ESTERASE/SWISS CHEESE D.MELANOGASTER"/>
    <property type="match status" value="1"/>
</dbReference>
<dbReference type="AlphaFoldDB" id="A0A9D9N4V1"/>
<feature type="short sequence motif" description="GXSXG" evidence="4">
    <location>
        <begin position="55"/>
        <end position="59"/>
    </location>
</feature>
<proteinExistence type="predicted"/>
<dbReference type="PROSITE" id="PS51635">
    <property type="entry name" value="PNPLA"/>
    <property type="match status" value="1"/>
</dbReference>
<reference evidence="6" key="1">
    <citation type="submission" date="2020-10" db="EMBL/GenBank/DDBJ databases">
        <authorList>
            <person name="Gilroy R."/>
        </authorList>
    </citation>
    <scope>NUCLEOTIDE SEQUENCE</scope>
    <source>
        <strain evidence="6">G3-3990</strain>
    </source>
</reference>
<evidence type="ECO:0000256" key="1">
    <source>
        <dbReference type="ARBA" id="ARBA00022801"/>
    </source>
</evidence>
<sequence>MKRAAWFLLFAFSISTVCAKKVGLVLSGGAARGLTHIGVIKALEENEIPIDYIAGTSMGAIVGSLYAIGYTTDEMIALITSKEFHSWQTGAVASKDQYYYRQADILPNIIELNARWGKEVSLQSYFLPTNVVNPQQMNIAVMELYAPATAACGRDFNNLMVPFRCVASDIFAKKATVMSEGDLGDAVRSSMSFPFMFRPVEIDGKILYDGGIYNNFPVDVMDTTFQPGYIIGSDVGSAPTKPDKRDIFKLIESMIVKRDEQQIDNGLLLRFTLDDVSLWDFQQVNELVKIGYDSTMAHMDEIKASIDRRISKEEISQKRKEFQEKIPPLRFSEIQFKGISPAQQQYIEQSFHHKGVSFGMEEFRKGYFNLISDNVISEIVPHAIYVPEDSSYTLDLQVTTRDQLKVMVGGNISTSTPNQTFIGVRYQNLSSFAQTAWINFHFGRTYNGMNLGTRIDLPQKVYFRPEFVIHRFNYFEDDHLFYFDDRTAFFTQNEIYTKLKVGFPVTMKARLECGAGYGYLRDLYIQDKQLAIEYRNGDDRSSYSLFNVFARIDGNSLNSRMYPTAGRRFLGSLQIVGGNEYFKSSLFPTDDVEGVFGWWVQFRAQYDEYIRLFRHFTLGVSADLAISNRGMLNNYTATLIQAPRFTPTVHSVAIFNEYFSANQFLAVGVKPIYVINDSWHIRAEAYAFAPYRTIMRKADNTAYYGKPFSALRFITELSVNYNFKIATANLYVNYYSMPEKCWNVGLNIGFLIFKERFVE</sequence>
<comment type="caution">
    <text evidence="6">The sequence shown here is derived from an EMBL/GenBank/DDBJ whole genome shotgun (WGS) entry which is preliminary data.</text>
</comment>
<feature type="domain" description="PNPLA" evidence="5">
    <location>
        <begin position="24"/>
        <end position="222"/>
    </location>
</feature>
<dbReference type="Proteomes" id="UP000823641">
    <property type="component" value="Unassembled WGS sequence"/>
</dbReference>
<dbReference type="PANTHER" id="PTHR14226:SF29">
    <property type="entry name" value="NEUROPATHY TARGET ESTERASE SWS"/>
    <property type="match status" value="1"/>
</dbReference>
<evidence type="ECO:0000256" key="3">
    <source>
        <dbReference type="ARBA" id="ARBA00023098"/>
    </source>
</evidence>
<feature type="active site" description="Proton acceptor" evidence="4">
    <location>
        <position position="209"/>
    </location>
</feature>
<dbReference type="CDD" id="cd07205">
    <property type="entry name" value="Pat_PNPLA6_PNPLA7_NTE1_like"/>
    <property type="match status" value="1"/>
</dbReference>
<keyword evidence="3 4" id="KW-0443">Lipid metabolism</keyword>
<dbReference type="Gene3D" id="2.40.160.50">
    <property type="entry name" value="membrane protein fhac: a member of the omp85/tpsb transporter family"/>
    <property type="match status" value="1"/>
</dbReference>
<reference evidence="6" key="2">
    <citation type="journal article" date="2021" name="PeerJ">
        <title>Extensive microbial diversity within the chicken gut microbiome revealed by metagenomics and culture.</title>
        <authorList>
            <person name="Gilroy R."/>
            <person name="Ravi A."/>
            <person name="Getino M."/>
            <person name="Pursley I."/>
            <person name="Horton D.L."/>
            <person name="Alikhan N.F."/>
            <person name="Baker D."/>
            <person name="Gharbi K."/>
            <person name="Hall N."/>
            <person name="Watson M."/>
            <person name="Adriaenssens E.M."/>
            <person name="Foster-Nyarko E."/>
            <person name="Jarju S."/>
            <person name="Secka A."/>
            <person name="Antonio M."/>
            <person name="Oren A."/>
            <person name="Chaudhuri R.R."/>
            <person name="La Ragione R."/>
            <person name="Hildebrand F."/>
            <person name="Pallen M.J."/>
        </authorList>
    </citation>
    <scope>NUCLEOTIDE SEQUENCE</scope>
    <source>
        <strain evidence="6">G3-3990</strain>
    </source>
</reference>
<comment type="caution">
    <text evidence="4">Lacks conserved residue(s) required for the propagation of feature annotation.</text>
</comment>
<keyword evidence="1 4" id="KW-0378">Hydrolase</keyword>
<evidence type="ECO:0000313" key="6">
    <source>
        <dbReference type="EMBL" id="MBO8460412.1"/>
    </source>
</evidence>
<keyword evidence="2 4" id="KW-0442">Lipid degradation</keyword>
<evidence type="ECO:0000313" key="7">
    <source>
        <dbReference type="Proteomes" id="UP000823641"/>
    </source>
</evidence>
<gene>
    <name evidence="6" type="ORF">IAA73_08790</name>
</gene>